<reference evidence="2 3" key="1">
    <citation type="journal article" date="2018" name="Sci. Rep.">
        <title>Genomic signatures of local adaptation to the degree of environmental predictability in rotifers.</title>
        <authorList>
            <person name="Franch-Gras L."/>
            <person name="Hahn C."/>
            <person name="Garcia-Roger E.M."/>
            <person name="Carmona M.J."/>
            <person name="Serra M."/>
            <person name="Gomez A."/>
        </authorList>
    </citation>
    <scope>NUCLEOTIDE SEQUENCE [LARGE SCALE GENOMIC DNA]</scope>
    <source>
        <strain evidence="2">HYR1</strain>
    </source>
</reference>
<keyword evidence="3" id="KW-1185">Reference proteome</keyword>
<dbReference type="GO" id="GO:0140284">
    <property type="term" value="C:endoplasmic reticulum-endosome membrane contact site"/>
    <property type="evidence" value="ECO:0007669"/>
    <property type="project" value="TreeGrafter"/>
</dbReference>
<evidence type="ECO:0000313" key="3">
    <source>
        <dbReference type="Proteomes" id="UP000276133"/>
    </source>
</evidence>
<dbReference type="PROSITE" id="PS50191">
    <property type="entry name" value="CRAL_TRIO"/>
    <property type="match status" value="1"/>
</dbReference>
<dbReference type="Gene3D" id="3.40.525.10">
    <property type="entry name" value="CRAL-TRIO lipid binding domain"/>
    <property type="match status" value="1"/>
</dbReference>
<dbReference type="EMBL" id="REGN01001250">
    <property type="protein sequence ID" value="RNA36023.1"/>
    <property type="molecule type" value="Genomic_DNA"/>
</dbReference>
<dbReference type="InterPro" id="IPR001251">
    <property type="entry name" value="CRAL-TRIO_dom"/>
</dbReference>
<dbReference type="GO" id="GO:0012505">
    <property type="term" value="C:endomembrane system"/>
    <property type="evidence" value="ECO:0007669"/>
    <property type="project" value="TreeGrafter"/>
</dbReference>
<dbReference type="InterPro" id="IPR053012">
    <property type="entry name" value="ER-organelle_contact"/>
</dbReference>
<evidence type="ECO:0000313" key="2">
    <source>
        <dbReference type="EMBL" id="RNA36023.1"/>
    </source>
</evidence>
<feature type="domain" description="CRAL-TRIO" evidence="1">
    <location>
        <begin position="85"/>
        <end position="241"/>
    </location>
</feature>
<dbReference type="Pfam" id="PF00650">
    <property type="entry name" value="CRAL_TRIO"/>
    <property type="match status" value="1"/>
</dbReference>
<dbReference type="InterPro" id="IPR036865">
    <property type="entry name" value="CRAL-TRIO_dom_sf"/>
</dbReference>
<dbReference type="SUPFAM" id="SSF52087">
    <property type="entry name" value="CRAL/TRIO domain"/>
    <property type="match status" value="1"/>
</dbReference>
<proteinExistence type="predicted"/>
<dbReference type="PANTHER" id="PTHR46384:SF1">
    <property type="entry name" value="MOTILE SPERM DOMAIN-CONTAINING PROTEIN 2"/>
    <property type="match status" value="1"/>
</dbReference>
<sequence>MSYETAPESVMDQIRSNFVQKYKSNIEKEIYHPKDVERIKANGSWIRAFYKHSLLDQDRAVEMIHDVLKWRKDFDCNGLLTPGKLPVPEELFKKGAIFKRNEDIQCNPLLHFIIKVHKKDQFPAEQIYRCIAFFFEKNYKFNTEDPIVLLIDMADAGYSNLDMDLIKFIVNCLKTYYPGLIDYMIVFQMPFIFNAAWKIIKNWLPPQAMKLIKFVDKKSIREFVHESQLFVHMGGTVMMIYYFINDQ</sequence>
<dbReference type="SMART" id="SM00516">
    <property type="entry name" value="SEC14"/>
    <property type="match status" value="1"/>
</dbReference>
<dbReference type="AlphaFoldDB" id="A0A3M7SJR5"/>
<dbReference type="CDD" id="cd00170">
    <property type="entry name" value="SEC14"/>
    <property type="match status" value="1"/>
</dbReference>
<dbReference type="STRING" id="10195.A0A3M7SJR5"/>
<accession>A0A3M7SJR5</accession>
<dbReference type="OrthoDB" id="75724at2759"/>
<gene>
    <name evidence="2" type="ORF">BpHYR1_044134</name>
</gene>
<evidence type="ECO:0000259" key="1">
    <source>
        <dbReference type="PROSITE" id="PS50191"/>
    </source>
</evidence>
<name>A0A3M7SJR5_BRAPC</name>
<organism evidence="2 3">
    <name type="scientific">Brachionus plicatilis</name>
    <name type="common">Marine rotifer</name>
    <name type="synonym">Brachionus muelleri</name>
    <dbReference type="NCBI Taxonomy" id="10195"/>
    <lineage>
        <taxon>Eukaryota</taxon>
        <taxon>Metazoa</taxon>
        <taxon>Spiralia</taxon>
        <taxon>Gnathifera</taxon>
        <taxon>Rotifera</taxon>
        <taxon>Eurotatoria</taxon>
        <taxon>Monogononta</taxon>
        <taxon>Pseudotrocha</taxon>
        <taxon>Ploima</taxon>
        <taxon>Brachionidae</taxon>
        <taxon>Brachionus</taxon>
    </lineage>
</organism>
<dbReference type="Proteomes" id="UP000276133">
    <property type="component" value="Unassembled WGS sequence"/>
</dbReference>
<protein>
    <submittedName>
        <fullName evidence="2">Motile sperm domain-containing 2</fullName>
    </submittedName>
</protein>
<comment type="caution">
    <text evidence="2">The sequence shown here is derived from an EMBL/GenBank/DDBJ whole genome shotgun (WGS) entry which is preliminary data.</text>
</comment>
<dbReference type="PANTHER" id="PTHR46384">
    <property type="entry name" value="MOTILE SPERM DOMAIN-CONTAINING PROTEIN 2"/>
    <property type="match status" value="1"/>
</dbReference>